<evidence type="ECO:0000256" key="3">
    <source>
        <dbReference type="ARBA" id="ARBA00022723"/>
    </source>
</evidence>
<dbReference type="EMBL" id="CP001839">
    <property type="protein sequence ID" value="ADA66539.1"/>
    <property type="molecule type" value="Genomic_DNA"/>
</dbReference>
<accession>D2C6F3</accession>
<dbReference type="InterPro" id="IPR022926">
    <property type="entry name" value="NH(3)-dep_NAD(+)_synth"/>
</dbReference>
<gene>
    <name evidence="8" type="primary">nadE</name>
    <name evidence="13" type="ordered locus">Tnap_0443</name>
</gene>
<dbReference type="GO" id="GO:0046872">
    <property type="term" value="F:metal ion binding"/>
    <property type="evidence" value="ECO:0007669"/>
    <property type="project" value="UniProtKB-KW"/>
</dbReference>
<feature type="binding site" description="in other chain" evidence="8">
    <location>
        <position position="187"/>
    </location>
    <ligand>
        <name>deamido-NAD(+)</name>
        <dbReference type="ChEBI" id="CHEBI:58437"/>
        <note>ligand shared between two neighboring subunits</note>
    </ligand>
</feature>
<comment type="subunit">
    <text evidence="8">Homodimer.</text>
</comment>
<feature type="binding site" description="in other chain" evidence="8">
    <location>
        <position position="154"/>
    </location>
    <ligand>
        <name>deamido-NAD(+)</name>
        <dbReference type="ChEBI" id="CHEBI:58437"/>
        <note>ligand shared between two neighboring subunits</note>
    </ligand>
</feature>
<feature type="domain" description="NAD/GMP synthase" evidence="12">
    <location>
        <begin position="146"/>
        <end position="276"/>
    </location>
</feature>
<comment type="similarity">
    <text evidence="1 8 9">Belongs to the NAD synthetase family.</text>
</comment>
<dbReference type="GO" id="GO:0008795">
    <property type="term" value="F:NAD+ synthase activity"/>
    <property type="evidence" value="ECO:0007669"/>
    <property type="project" value="UniProtKB-UniRule"/>
</dbReference>
<keyword evidence="2 8" id="KW-0436">Ligase</keyword>
<dbReference type="UniPathway" id="UPA00253">
    <property type="reaction ID" value="UER00333"/>
</dbReference>
<comment type="function">
    <text evidence="8">Catalyzes the ATP-dependent amidation of deamido-NAD to form NAD. Uses ammonia as a nitrogen source.</text>
</comment>
<evidence type="ECO:0000256" key="11">
    <source>
        <dbReference type="RuleBase" id="RU004252"/>
    </source>
</evidence>
<dbReference type="GO" id="GO:0004359">
    <property type="term" value="F:glutaminase activity"/>
    <property type="evidence" value="ECO:0007669"/>
    <property type="project" value="InterPro"/>
</dbReference>
<dbReference type="EC" id="6.3.1.5" evidence="8 10"/>
<name>D2C6F3_THEP2</name>
<evidence type="ECO:0000259" key="12">
    <source>
        <dbReference type="Pfam" id="PF02540"/>
    </source>
</evidence>
<reference evidence="13 14" key="1">
    <citation type="submission" date="2009-12" db="EMBL/GenBank/DDBJ databases">
        <title>Complete sequence of Thermotoga petrophila RKU-1.</title>
        <authorList>
            <consortium name="US DOE Joint Genome Institute"/>
            <person name="Lucas S."/>
            <person name="Copeland A."/>
            <person name="Lapidus A."/>
            <person name="Glavina del Rio T."/>
            <person name="Dalin E."/>
            <person name="Tice H."/>
            <person name="Bruce D."/>
            <person name="Goodwin L."/>
            <person name="Pitluck S."/>
            <person name="Munk A.C."/>
            <person name="Brettin T."/>
            <person name="Detter J.C."/>
            <person name="Han C."/>
            <person name="Tapia R."/>
            <person name="Larimer F."/>
            <person name="Land M."/>
            <person name="Hauser L."/>
            <person name="Kyrpides N."/>
            <person name="Mikhailova N."/>
            <person name="Nelson K.E."/>
            <person name="Gogarten J.P."/>
            <person name="Noll K.M."/>
        </authorList>
    </citation>
    <scope>NUCLEOTIDE SEQUENCE [LARGE SCALE GENOMIC DNA]</scope>
    <source>
        <strain evidence="14">ATCC BAA-489 / DSM 13996 / JCM 10882 / RKU-10</strain>
    </source>
</reference>
<keyword evidence="5 8" id="KW-0067">ATP-binding</keyword>
<comment type="catalytic activity">
    <reaction evidence="8 10">
        <text>deamido-NAD(+) + NH4(+) + ATP = AMP + diphosphate + NAD(+) + H(+)</text>
        <dbReference type="Rhea" id="RHEA:21188"/>
        <dbReference type="ChEBI" id="CHEBI:15378"/>
        <dbReference type="ChEBI" id="CHEBI:28938"/>
        <dbReference type="ChEBI" id="CHEBI:30616"/>
        <dbReference type="ChEBI" id="CHEBI:33019"/>
        <dbReference type="ChEBI" id="CHEBI:57540"/>
        <dbReference type="ChEBI" id="CHEBI:58437"/>
        <dbReference type="ChEBI" id="CHEBI:456215"/>
        <dbReference type="EC" id="6.3.1.5"/>
    </reaction>
</comment>
<sequence>MVEFIRVTTMKESLISFIREKIEEYNYKGAVVGVSGGIDSAVVLSLCVQALGKDRVFGLILPERDSSKDSVKDAVELCESLNVEYKIKSITPILRKIGVYRLFPPKLFFPESVVKRYVLNKWNSLSKDPFLDDLRNSGPDEFLKGLAYYRIKHRIRMCLLYFEAEKRGYAVVGTTNRTEYLTGLYVKWGDEAVDIEPIMHLYKTQVFELARELNIPEKIQKKPPSPDLIPGVTDEMAFGMSYIELDRILMKIERKEDLSDEDPEKVERVKKILELAEKHRRGIPVTFDKI</sequence>
<dbReference type="InterPro" id="IPR022310">
    <property type="entry name" value="NAD/GMP_synthase"/>
</dbReference>
<dbReference type="Pfam" id="PF02540">
    <property type="entry name" value="NAD_synthase"/>
    <property type="match status" value="2"/>
</dbReference>
<evidence type="ECO:0000313" key="14">
    <source>
        <dbReference type="Proteomes" id="UP000000940"/>
    </source>
</evidence>
<dbReference type="PANTHER" id="PTHR23090:SF9">
    <property type="entry name" value="GLUTAMINE-DEPENDENT NAD(+) SYNTHETASE"/>
    <property type="match status" value="1"/>
</dbReference>
<feature type="binding site" evidence="8">
    <location>
        <position position="194"/>
    </location>
    <ligand>
        <name>deamido-NAD(+)</name>
        <dbReference type="ChEBI" id="CHEBI:58437"/>
        <note>ligand shared between two neighboring subunits</note>
    </ligand>
</feature>
<dbReference type="GO" id="GO:0005737">
    <property type="term" value="C:cytoplasm"/>
    <property type="evidence" value="ECO:0007669"/>
    <property type="project" value="InterPro"/>
</dbReference>
<feature type="binding site" evidence="8">
    <location>
        <position position="179"/>
    </location>
    <ligand>
        <name>Mg(2+)</name>
        <dbReference type="ChEBI" id="CHEBI:18420"/>
    </ligand>
</feature>
<evidence type="ECO:0000256" key="6">
    <source>
        <dbReference type="ARBA" id="ARBA00022842"/>
    </source>
</evidence>
<keyword evidence="14" id="KW-1185">Reference proteome</keyword>
<dbReference type="Gene3D" id="3.40.50.620">
    <property type="entry name" value="HUPs"/>
    <property type="match status" value="1"/>
</dbReference>
<comment type="pathway">
    <text evidence="8 11">Cofactor biosynthesis; NAD(+) biosynthesis; NAD(+) from deamido-NAD(+) (ammonia route): step 1/1.</text>
</comment>
<feature type="domain" description="NAD/GMP synthase" evidence="12">
    <location>
        <begin position="13"/>
        <end position="96"/>
    </location>
</feature>
<dbReference type="KEGG" id="tnp:Tnap_0443"/>
<protein>
    <recommendedName>
        <fullName evidence="8 10">NH(3)-dependent NAD(+) synthetase</fullName>
        <ecNumber evidence="8 10">6.3.1.5</ecNumber>
    </recommendedName>
</protein>
<evidence type="ECO:0000256" key="4">
    <source>
        <dbReference type="ARBA" id="ARBA00022741"/>
    </source>
</evidence>
<dbReference type="PANTHER" id="PTHR23090">
    <property type="entry name" value="NH 3 /GLUTAMINE-DEPENDENT NAD + SYNTHETASE"/>
    <property type="match status" value="1"/>
</dbReference>
<evidence type="ECO:0000313" key="13">
    <source>
        <dbReference type="EMBL" id="ADA66539.1"/>
    </source>
</evidence>
<feature type="binding site" evidence="8">
    <location>
        <position position="174"/>
    </location>
    <ligand>
        <name>ATP</name>
        <dbReference type="ChEBI" id="CHEBI:30616"/>
    </ligand>
</feature>
<dbReference type="CDD" id="cd00553">
    <property type="entry name" value="NAD_synthase"/>
    <property type="match status" value="1"/>
</dbReference>
<keyword evidence="6 8" id="KW-0460">Magnesium</keyword>
<evidence type="ECO:0000256" key="10">
    <source>
        <dbReference type="RuleBase" id="RU003812"/>
    </source>
</evidence>
<feature type="binding site" evidence="8">
    <location>
        <begin position="33"/>
        <end position="40"/>
    </location>
    <ligand>
        <name>ATP</name>
        <dbReference type="ChEBI" id="CHEBI:30616"/>
    </ligand>
</feature>
<dbReference type="HAMAP" id="MF_00193">
    <property type="entry name" value="NadE_ammonia_dep"/>
    <property type="match status" value="1"/>
</dbReference>
<dbReference type="NCBIfam" id="TIGR00552">
    <property type="entry name" value="nadE"/>
    <property type="match status" value="2"/>
</dbReference>
<dbReference type="GO" id="GO:0003952">
    <property type="term" value="F:NAD+ synthase (glutamine-hydrolyzing) activity"/>
    <property type="evidence" value="ECO:0007669"/>
    <property type="project" value="InterPro"/>
</dbReference>
<keyword evidence="3 8" id="KW-0479">Metal-binding</keyword>
<comment type="caution">
    <text evidence="8">Lacks conserved residue(s) required for the propagation of feature annotation.</text>
</comment>
<evidence type="ECO:0000256" key="1">
    <source>
        <dbReference type="ARBA" id="ARBA00005859"/>
    </source>
</evidence>
<evidence type="ECO:0000256" key="8">
    <source>
        <dbReference type="HAMAP-Rule" id="MF_00193"/>
    </source>
</evidence>
<organism evidence="13 14">
    <name type="scientific">Thermotoga petrophila (strain ATCC BAA-489 / DSM 13996 / JCM 10882 / RKU-10)</name>
    <name type="common">Thermotoga naphthophila</name>
    <dbReference type="NCBI Taxonomy" id="590168"/>
    <lineage>
        <taxon>Bacteria</taxon>
        <taxon>Thermotogati</taxon>
        <taxon>Thermotogota</taxon>
        <taxon>Thermotogae</taxon>
        <taxon>Thermotogales</taxon>
        <taxon>Thermotogaceae</taxon>
        <taxon>Thermotoga</taxon>
    </lineage>
</organism>
<keyword evidence="7 8" id="KW-0520">NAD</keyword>
<feature type="binding site" evidence="8">
    <location>
        <position position="39"/>
    </location>
    <ligand>
        <name>Mg(2+)</name>
        <dbReference type="ChEBI" id="CHEBI:18420"/>
    </ligand>
</feature>
<evidence type="ECO:0000256" key="9">
    <source>
        <dbReference type="RuleBase" id="RU003811"/>
    </source>
</evidence>
<proteinExistence type="inferred from homology"/>
<dbReference type="GO" id="GO:0005524">
    <property type="term" value="F:ATP binding"/>
    <property type="evidence" value="ECO:0007669"/>
    <property type="project" value="UniProtKB-UniRule"/>
</dbReference>
<feature type="binding site" evidence="8">
    <location>
        <position position="225"/>
    </location>
    <ligand>
        <name>ATP</name>
        <dbReference type="ChEBI" id="CHEBI:30616"/>
    </ligand>
</feature>
<evidence type="ECO:0000256" key="7">
    <source>
        <dbReference type="ARBA" id="ARBA00023027"/>
    </source>
</evidence>
<evidence type="ECO:0000256" key="2">
    <source>
        <dbReference type="ARBA" id="ARBA00022598"/>
    </source>
</evidence>
<evidence type="ECO:0000256" key="5">
    <source>
        <dbReference type="ARBA" id="ARBA00022840"/>
    </source>
</evidence>
<dbReference type="InterPro" id="IPR014729">
    <property type="entry name" value="Rossmann-like_a/b/a_fold"/>
</dbReference>
<dbReference type="AlphaFoldDB" id="D2C6F3"/>
<dbReference type="InterPro" id="IPR003694">
    <property type="entry name" value="NAD_synthase"/>
</dbReference>
<dbReference type="GO" id="GO:0009435">
    <property type="term" value="P:NAD+ biosynthetic process"/>
    <property type="evidence" value="ECO:0007669"/>
    <property type="project" value="UniProtKB-UniRule"/>
</dbReference>
<feature type="binding site" evidence="8">
    <location>
        <position position="203"/>
    </location>
    <ligand>
        <name>ATP</name>
        <dbReference type="ChEBI" id="CHEBI:30616"/>
    </ligand>
</feature>
<dbReference type="Proteomes" id="UP000000940">
    <property type="component" value="Chromosome"/>
</dbReference>
<dbReference type="SUPFAM" id="SSF52402">
    <property type="entry name" value="Adenine nucleotide alpha hydrolases-like"/>
    <property type="match status" value="1"/>
</dbReference>
<keyword evidence="4 8" id="KW-0547">Nucleotide-binding</keyword>
<dbReference type="HOGENOM" id="CLU_059327_1_1_0"/>